<evidence type="ECO:0000313" key="2">
    <source>
        <dbReference type="EMBL" id="MBB4911587.1"/>
    </source>
</evidence>
<proteinExistence type="predicted"/>
<keyword evidence="2" id="KW-0238">DNA-binding</keyword>
<dbReference type="Pfam" id="PF12840">
    <property type="entry name" value="HTH_20"/>
    <property type="match status" value="1"/>
</dbReference>
<dbReference type="SMART" id="SM00418">
    <property type="entry name" value="HTH_ARSR"/>
    <property type="match status" value="1"/>
</dbReference>
<dbReference type="RefSeq" id="WP_184815599.1">
    <property type="nucleotide sequence ID" value="NZ_JACHJQ010000010.1"/>
</dbReference>
<accession>A0A7W7QDG6</accession>
<sequence>MLEGARTPVKRVQARVGDGEVTYAGSVGFGDREYVWAKDHAVDDLLAEDWRSAAAVLERLGSPARLALLAALLTAPRTRAQLQEALGDTSTGHLYHHLRELQGAGLIAQRRRGEYEIVAQAPVPLLAIVAAALDLSTGLPA</sequence>
<dbReference type="AlphaFoldDB" id="A0A7W7QDG6"/>
<reference evidence="2 3" key="1">
    <citation type="submission" date="2020-08" db="EMBL/GenBank/DDBJ databases">
        <title>Genomic Encyclopedia of Type Strains, Phase III (KMG-III): the genomes of soil and plant-associated and newly described type strains.</title>
        <authorList>
            <person name="Whitman W."/>
        </authorList>
    </citation>
    <scope>NUCLEOTIDE SEQUENCE [LARGE SCALE GENOMIC DNA]</scope>
    <source>
        <strain evidence="2 3">CECT 8960</strain>
    </source>
</reference>
<organism evidence="2 3">
    <name type="scientific">Actinophytocola algeriensis</name>
    <dbReference type="NCBI Taxonomy" id="1768010"/>
    <lineage>
        <taxon>Bacteria</taxon>
        <taxon>Bacillati</taxon>
        <taxon>Actinomycetota</taxon>
        <taxon>Actinomycetes</taxon>
        <taxon>Pseudonocardiales</taxon>
        <taxon>Pseudonocardiaceae</taxon>
    </lineage>
</organism>
<feature type="domain" description="HTH arsR-type" evidence="1">
    <location>
        <begin position="45"/>
        <end position="140"/>
    </location>
</feature>
<dbReference type="Proteomes" id="UP000520767">
    <property type="component" value="Unassembled WGS sequence"/>
</dbReference>
<dbReference type="GO" id="GO:0003677">
    <property type="term" value="F:DNA binding"/>
    <property type="evidence" value="ECO:0007669"/>
    <property type="project" value="UniProtKB-KW"/>
</dbReference>
<dbReference type="SUPFAM" id="SSF46785">
    <property type="entry name" value="Winged helix' DNA-binding domain"/>
    <property type="match status" value="1"/>
</dbReference>
<name>A0A7W7QDG6_9PSEU</name>
<dbReference type="GO" id="GO:0003700">
    <property type="term" value="F:DNA-binding transcription factor activity"/>
    <property type="evidence" value="ECO:0007669"/>
    <property type="project" value="InterPro"/>
</dbReference>
<keyword evidence="3" id="KW-1185">Reference proteome</keyword>
<protein>
    <submittedName>
        <fullName evidence="2">DNA-binding transcriptional ArsR family regulator</fullName>
    </submittedName>
</protein>
<dbReference type="InterPro" id="IPR036388">
    <property type="entry name" value="WH-like_DNA-bd_sf"/>
</dbReference>
<dbReference type="EMBL" id="JACHJQ010000010">
    <property type="protein sequence ID" value="MBB4911587.1"/>
    <property type="molecule type" value="Genomic_DNA"/>
</dbReference>
<dbReference type="InterPro" id="IPR001845">
    <property type="entry name" value="HTH_ArsR_DNA-bd_dom"/>
</dbReference>
<dbReference type="InterPro" id="IPR036390">
    <property type="entry name" value="WH_DNA-bd_sf"/>
</dbReference>
<evidence type="ECO:0000313" key="3">
    <source>
        <dbReference type="Proteomes" id="UP000520767"/>
    </source>
</evidence>
<dbReference type="Gene3D" id="1.10.10.10">
    <property type="entry name" value="Winged helix-like DNA-binding domain superfamily/Winged helix DNA-binding domain"/>
    <property type="match status" value="1"/>
</dbReference>
<gene>
    <name evidence="2" type="ORF">FHR82_007857</name>
</gene>
<evidence type="ECO:0000259" key="1">
    <source>
        <dbReference type="PROSITE" id="PS50987"/>
    </source>
</evidence>
<comment type="caution">
    <text evidence="2">The sequence shown here is derived from an EMBL/GenBank/DDBJ whole genome shotgun (WGS) entry which is preliminary data.</text>
</comment>
<dbReference type="PROSITE" id="PS50987">
    <property type="entry name" value="HTH_ARSR_2"/>
    <property type="match status" value="1"/>
</dbReference>